<dbReference type="GO" id="GO:0016592">
    <property type="term" value="C:mediator complex"/>
    <property type="evidence" value="ECO:0007669"/>
    <property type="project" value="InterPro"/>
</dbReference>
<evidence type="ECO:0000256" key="2">
    <source>
        <dbReference type="ARBA" id="ARBA00007526"/>
    </source>
</evidence>
<dbReference type="InterPro" id="IPR038566">
    <property type="entry name" value="Mediator_Med6_sf"/>
</dbReference>
<evidence type="ECO:0000256" key="6">
    <source>
        <dbReference type="RuleBase" id="RU364143"/>
    </source>
</evidence>
<dbReference type="PANTHER" id="PTHR13104">
    <property type="entry name" value="MED-6-RELATED"/>
    <property type="match status" value="1"/>
</dbReference>
<comment type="function">
    <text evidence="6">Component of the Mediator complex, a coactivator involved in the regulated transcription of nearly all RNA polymerase II-dependent genes. Mediator functions as a bridge to convey information from gene-specific regulatory proteins to the basal RNA polymerase II transcription machinery. Mediator is recruited to promoters by direct interactions with regulatory proteins and serves as a scaffold for the assembly of a functional preinitiation complex with RNA polymerase II and the general transcription factors.</text>
</comment>
<dbReference type="Pfam" id="PF04934">
    <property type="entry name" value="Med6"/>
    <property type="match status" value="1"/>
</dbReference>
<dbReference type="Gene3D" id="3.10.450.580">
    <property type="entry name" value="Mediator complex, subunit Med6"/>
    <property type="match status" value="1"/>
</dbReference>
<comment type="subunit">
    <text evidence="6">Component of the Mediator complex.</text>
</comment>
<dbReference type="GO" id="GO:0006357">
    <property type="term" value="P:regulation of transcription by RNA polymerase II"/>
    <property type="evidence" value="ECO:0007669"/>
    <property type="project" value="InterPro"/>
</dbReference>
<evidence type="ECO:0000256" key="5">
    <source>
        <dbReference type="ARBA" id="ARBA00023242"/>
    </source>
</evidence>
<keyword evidence="8" id="KW-1185">Reference proteome</keyword>
<evidence type="ECO:0000256" key="1">
    <source>
        <dbReference type="ARBA" id="ARBA00004123"/>
    </source>
</evidence>
<keyword evidence="6" id="KW-0010">Activator</keyword>
<evidence type="ECO:0000313" key="7">
    <source>
        <dbReference type="EMBL" id="CAH2053126.1"/>
    </source>
</evidence>
<keyword evidence="3 6" id="KW-0805">Transcription regulation</keyword>
<keyword evidence="4 6" id="KW-0804">Transcription</keyword>
<evidence type="ECO:0000313" key="8">
    <source>
        <dbReference type="Proteomes" id="UP000836841"/>
    </source>
</evidence>
<dbReference type="EMBL" id="OU466859">
    <property type="protein sequence ID" value="CAH2053126.1"/>
    <property type="molecule type" value="Genomic_DNA"/>
</dbReference>
<evidence type="ECO:0000256" key="4">
    <source>
        <dbReference type="ARBA" id="ARBA00023163"/>
    </source>
</evidence>
<dbReference type="AlphaFoldDB" id="A0AAU9RYS5"/>
<proteinExistence type="inferred from homology"/>
<sequence length="180" mass="20735">MAAEQNAPPMQPPGTDMTVISFRDQLWINSYPLDRNYVFDYFALSPFYDITCNNEMLRRRSIHPLDRSHLSKMTGLEYVIRMSWSKILALDLSPGIEMHPGLTFLLDEEKKVVMICETWYNFEDEPGTRSNDMIYIVGEDNEVTVKDFGIDTLDGCVPVILDYVPSLARIERAGGKKKRM</sequence>
<accession>A0AAU9RYS5</accession>
<gene>
    <name evidence="6" type="primary">MED6</name>
    <name evidence="7" type="ORF">TAV2_LOCUS9990</name>
</gene>
<reference evidence="7 8" key="1">
    <citation type="submission" date="2022-03" db="EMBL/GenBank/DDBJ databases">
        <authorList>
            <person name="Nunn A."/>
            <person name="Chopra R."/>
            <person name="Nunn A."/>
            <person name="Contreras Garrido A."/>
        </authorList>
    </citation>
    <scope>NUCLEOTIDE SEQUENCE [LARGE SCALE GENOMIC DNA]</scope>
</reference>
<comment type="similarity">
    <text evidence="2 6">Belongs to the Mediator complex subunit 6 family.</text>
</comment>
<dbReference type="InterPro" id="IPR007018">
    <property type="entry name" value="Mediator_Med6"/>
</dbReference>
<keyword evidence="5 6" id="KW-0539">Nucleus</keyword>
<name>A0AAU9RYS5_THLAR</name>
<evidence type="ECO:0000256" key="3">
    <source>
        <dbReference type="ARBA" id="ARBA00023015"/>
    </source>
</evidence>
<organism evidence="7 8">
    <name type="scientific">Thlaspi arvense</name>
    <name type="common">Field penny-cress</name>
    <dbReference type="NCBI Taxonomy" id="13288"/>
    <lineage>
        <taxon>Eukaryota</taxon>
        <taxon>Viridiplantae</taxon>
        <taxon>Streptophyta</taxon>
        <taxon>Embryophyta</taxon>
        <taxon>Tracheophyta</taxon>
        <taxon>Spermatophyta</taxon>
        <taxon>Magnoliopsida</taxon>
        <taxon>eudicotyledons</taxon>
        <taxon>Gunneridae</taxon>
        <taxon>Pentapetalae</taxon>
        <taxon>rosids</taxon>
        <taxon>malvids</taxon>
        <taxon>Brassicales</taxon>
        <taxon>Brassicaceae</taxon>
        <taxon>Thlaspideae</taxon>
        <taxon>Thlaspi</taxon>
    </lineage>
</organism>
<dbReference type="GO" id="GO:0003712">
    <property type="term" value="F:transcription coregulator activity"/>
    <property type="evidence" value="ECO:0007669"/>
    <property type="project" value="InterPro"/>
</dbReference>
<comment type="subcellular location">
    <subcellularLocation>
        <location evidence="1 6">Nucleus</location>
    </subcellularLocation>
</comment>
<protein>
    <recommendedName>
        <fullName evidence="6">Mediator of RNA polymerase II transcription subunit 6</fullName>
    </recommendedName>
    <alternativeName>
        <fullName evidence="6">Mediator complex subunit 6</fullName>
    </alternativeName>
</protein>
<dbReference type="Proteomes" id="UP000836841">
    <property type="component" value="Chromosome 3"/>
</dbReference>